<organism evidence="1 2">
    <name type="scientific">Martelella mediterranea DSM 17316</name>
    <dbReference type="NCBI Taxonomy" id="1122214"/>
    <lineage>
        <taxon>Bacteria</taxon>
        <taxon>Pseudomonadati</taxon>
        <taxon>Pseudomonadota</taxon>
        <taxon>Alphaproteobacteria</taxon>
        <taxon>Hyphomicrobiales</taxon>
        <taxon>Aurantimonadaceae</taxon>
        <taxon>Martelella</taxon>
    </lineage>
</organism>
<sequence length="39" mass="4207">MCANEIAIRIKVQNHPAVIKEVATVCVGAQPLPAIMTFE</sequence>
<protein>
    <submittedName>
        <fullName evidence="1">Uncharacterized protein</fullName>
    </submittedName>
</protein>
<name>A0A1U9YZ23_9HYPH</name>
<evidence type="ECO:0000313" key="1">
    <source>
        <dbReference type="EMBL" id="AQZ50706.1"/>
    </source>
</evidence>
<reference evidence="1 2" key="1">
    <citation type="submission" date="2017-03" db="EMBL/GenBank/DDBJ databases">
        <title>Foreign affairs: Plasmid Transfer between Roseobacters and Rhizobia.</title>
        <authorList>
            <person name="Bartling P."/>
            <person name="Bunk B."/>
            <person name="Overmann J."/>
            <person name="Brinkmann H."/>
            <person name="Petersen J."/>
        </authorList>
    </citation>
    <scope>NUCLEOTIDE SEQUENCE [LARGE SCALE GENOMIC DNA]</scope>
    <source>
        <strain evidence="1 2">MACL11</strain>
    </source>
</reference>
<keyword evidence="2" id="KW-1185">Reference proteome</keyword>
<proteinExistence type="predicted"/>
<evidence type="ECO:0000313" key="2">
    <source>
        <dbReference type="Proteomes" id="UP000191135"/>
    </source>
</evidence>
<accession>A0A1U9YZ23</accession>
<dbReference type="Proteomes" id="UP000191135">
    <property type="component" value="Chromosome"/>
</dbReference>
<gene>
    <name evidence="1" type="ORF">Mame_01343</name>
</gene>
<dbReference type="EMBL" id="CP020330">
    <property type="protein sequence ID" value="AQZ50706.1"/>
    <property type="molecule type" value="Genomic_DNA"/>
</dbReference>
<dbReference type="AlphaFoldDB" id="A0A1U9YZ23"/>
<dbReference type="KEGG" id="mmed:Mame_01343"/>